<dbReference type="PANTHER" id="PTHR40633:SF1">
    <property type="entry name" value="GPI ANCHORED SERINE-THREONINE RICH PROTEIN (AFU_ORTHOLOGUE AFUA_1G03630)"/>
    <property type="match status" value="1"/>
</dbReference>
<sequence length="230" mass="21994">MKYSVAAAALALASGVVAKPQITNSGDIDPKEGKAFTLELSGCSSGCTVYLMQGPKDSQVPVKVLDSSATGSAKITINNVGSGTYGLRVQDNSVTGTAADDNANNDYTGIFQYTGTGPTSFPPLSGSATATSSSASATSSGSSSSASSASSSATTTDSSSSSSATSSASSSASSASSASSTSSKSSSSSSKTSASSTSATPSSTPPPNAGNVVALSPVALIGAAAAALFL</sequence>
<gene>
    <name evidence="3" type="ORF">LEL_06175</name>
</gene>
<comment type="caution">
    <text evidence="3">The sequence shown here is derived from an EMBL/GenBank/DDBJ whole genome shotgun (WGS) entry which is preliminary data.</text>
</comment>
<dbReference type="OrthoDB" id="5589325at2759"/>
<dbReference type="AlphaFoldDB" id="A0A168GHE2"/>
<organism evidence="3 4">
    <name type="scientific">Akanthomyces lecanii RCEF 1005</name>
    <dbReference type="NCBI Taxonomy" id="1081108"/>
    <lineage>
        <taxon>Eukaryota</taxon>
        <taxon>Fungi</taxon>
        <taxon>Dikarya</taxon>
        <taxon>Ascomycota</taxon>
        <taxon>Pezizomycotina</taxon>
        <taxon>Sordariomycetes</taxon>
        <taxon>Hypocreomycetidae</taxon>
        <taxon>Hypocreales</taxon>
        <taxon>Cordycipitaceae</taxon>
        <taxon>Akanthomyces</taxon>
        <taxon>Cordyceps confragosa</taxon>
    </lineage>
</organism>
<feature type="region of interest" description="Disordered" evidence="1">
    <location>
        <begin position="122"/>
        <end position="210"/>
    </location>
</feature>
<accession>A0A168GHE2</accession>
<keyword evidence="2" id="KW-0732">Signal</keyword>
<dbReference type="STRING" id="1081108.A0A168GHE2"/>
<dbReference type="InterPro" id="IPR052982">
    <property type="entry name" value="SRP1/TIP1-like"/>
</dbReference>
<feature type="compositionally biased region" description="Low complexity" evidence="1">
    <location>
        <begin position="125"/>
        <end position="202"/>
    </location>
</feature>
<keyword evidence="4" id="KW-1185">Reference proteome</keyword>
<feature type="chain" id="PRO_5007897275" description="Extracellular matrix protein" evidence="2">
    <location>
        <begin position="19"/>
        <end position="230"/>
    </location>
</feature>
<evidence type="ECO:0008006" key="5">
    <source>
        <dbReference type="Google" id="ProtNLM"/>
    </source>
</evidence>
<dbReference type="Proteomes" id="UP000076881">
    <property type="component" value="Unassembled WGS sequence"/>
</dbReference>
<proteinExistence type="predicted"/>
<name>A0A168GHE2_CORDF</name>
<evidence type="ECO:0000313" key="3">
    <source>
        <dbReference type="EMBL" id="OAA76491.1"/>
    </source>
</evidence>
<protein>
    <recommendedName>
        <fullName evidence="5">Extracellular matrix protein</fullName>
    </recommendedName>
</protein>
<evidence type="ECO:0000256" key="1">
    <source>
        <dbReference type="SAM" id="MobiDB-lite"/>
    </source>
</evidence>
<reference evidence="3 4" key="1">
    <citation type="journal article" date="2016" name="Genome Biol. Evol.">
        <title>Divergent and convergent evolution of fungal pathogenicity.</title>
        <authorList>
            <person name="Shang Y."/>
            <person name="Xiao G."/>
            <person name="Zheng P."/>
            <person name="Cen K."/>
            <person name="Zhan S."/>
            <person name="Wang C."/>
        </authorList>
    </citation>
    <scope>NUCLEOTIDE SEQUENCE [LARGE SCALE GENOMIC DNA]</scope>
    <source>
        <strain evidence="3 4">RCEF 1005</strain>
    </source>
</reference>
<dbReference type="EMBL" id="AZHF01000004">
    <property type="protein sequence ID" value="OAA76491.1"/>
    <property type="molecule type" value="Genomic_DNA"/>
</dbReference>
<feature type="signal peptide" evidence="2">
    <location>
        <begin position="1"/>
        <end position="18"/>
    </location>
</feature>
<dbReference type="PANTHER" id="PTHR40633">
    <property type="entry name" value="MATRIX PROTEIN, PUTATIVE (AFU_ORTHOLOGUE AFUA_8G05410)-RELATED"/>
    <property type="match status" value="1"/>
</dbReference>
<evidence type="ECO:0000313" key="4">
    <source>
        <dbReference type="Proteomes" id="UP000076881"/>
    </source>
</evidence>
<evidence type="ECO:0000256" key="2">
    <source>
        <dbReference type="SAM" id="SignalP"/>
    </source>
</evidence>